<dbReference type="InterPro" id="IPR011006">
    <property type="entry name" value="CheY-like_superfamily"/>
</dbReference>
<dbReference type="Gene3D" id="3.40.50.2300">
    <property type="match status" value="1"/>
</dbReference>
<feature type="domain" description="Phytochrome chromophore attachment site" evidence="8">
    <location>
        <begin position="144"/>
        <end position="286"/>
    </location>
</feature>
<dbReference type="InterPro" id="IPR005467">
    <property type="entry name" value="His_kinase_dom"/>
</dbReference>
<dbReference type="SUPFAM" id="SSF55874">
    <property type="entry name" value="ATPase domain of HSP90 chaperone/DNA topoisomerase II/histidine kinase"/>
    <property type="match status" value="1"/>
</dbReference>
<dbReference type="InterPro" id="IPR004358">
    <property type="entry name" value="Sig_transdc_His_kin-like_C"/>
</dbReference>
<evidence type="ECO:0000313" key="14">
    <source>
        <dbReference type="Proteomes" id="UP000293952"/>
    </source>
</evidence>
<evidence type="ECO:0000256" key="5">
    <source>
        <dbReference type="ARBA" id="ARBA00022679"/>
    </source>
</evidence>
<dbReference type="Pfam" id="PF08447">
    <property type="entry name" value="PAS_3"/>
    <property type="match status" value="1"/>
</dbReference>
<dbReference type="InterPro" id="IPR035965">
    <property type="entry name" value="PAS-like_dom_sf"/>
</dbReference>
<dbReference type="Pfam" id="PF00512">
    <property type="entry name" value="HisKA"/>
    <property type="match status" value="1"/>
</dbReference>
<dbReference type="SUPFAM" id="SSF55781">
    <property type="entry name" value="GAF domain-like"/>
    <property type="match status" value="1"/>
</dbReference>
<protein>
    <recommendedName>
        <fullName evidence="3">histidine kinase</fullName>
        <ecNumber evidence="3">2.7.13.3</ecNumber>
    </recommendedName>
</protein>
<dbReference type="InterPro" id="IPR003594">
    <property type="entry name" value="HATPase_dom"/>
</dbReference>
<feature type="domain" description="PAS" evidence="11">
    <location>
        <begin position="411"/>
        <end position="486"/>
    </location>
</feature>
<dbReference type="AlphaFoldDB" id="A0A4Q4KK94"/>
<dbReference type="SMART" id="SM00065">
    <property type="entry name" value="GAF"/>
    <property type="match status" value="1"/>
</dbReference>
<dbReference type="GO" id="GO:0000155">
    <property type="term" value="F:phosphorelay sensor kinase activity"/>
    <property type="evidence" value="ECO:0007669"/>
    <property type="project" value="InterPro"/>
</dbReference>
<feature type="domain" description="Response regulatory" evidence="10">
    <location>
        <begin position="923"/>
        <end position="1038"/>
    </location>
</feature>
<evidence type="ECO:0000256" key="7">
    <source>
        <dbReference type="PROSITE-ProRule" id="PRU00169"/>
    </source>
</evidence>
<dbReference type="PROSITE" id="PS50109">
    <property type="entry name" value="HIS_KIN"/>
    <property type="match status" value="1"/>
</dbReference>
<dbReference type="PROSITE" id="PS50046">
    <property type="entry name" value="PHYTOCHROME_2"/>
    <property type="match status" value="1"/>
</dbReference>
<dbReference type="CDD" id="cd17546">
    <property type="entry name" value="REC_hyHK_CKI1_RcsC-like"/>
    <property type="match status" value="1"/>
</dbReference>
<dbReference type="CDD" id="cd00082">
    <property type="entry name" value="HisKA"/>
    <property type="match status" value="1"/>
</dbReference>
<comment type="catalytic activity">
    <reaction evidence="1">
        <text>ATP + protein L-histidine = ADP + protein N-phospho-L-histidine.</text>
        <dbReference type="EC" id="2.7.13.3"/>
    </reaction>
</comment>
<dbReference type="InterPro" id="IPR001789">
    <property type="entry name" value="Sig_transdc_resp-reg_receiver"/>
</dbReference>
<evidence type="ECO:0000256" key="1">
    <source>
        <dbReference type="ARBA" id="ARBA00000085"/>
    </source>
</evidence>
<keyword evidence="6" id="KW-0418">Kinase</keyword>
<proteinExistence type="inferred from homology"/>
<dbReference type="InterPro" id="IPR036890">
    <property type="entry name" value="HATPase_C_sf"/>
</dbReference>
<dbReference type="Pfam" id="PF00072">
    <property type="entry name" value="Response_reg"/>
    <property type="match status" value="1"/>
</dbReference>
<dbReference type="Gene3D" id="3.30.450.20">
    <property type="entry name" value="PAS domain"/>
    <property type="match status" value="3"/>
</dbReference>
<dbReference type="OrthoDB" id="9811889at2"/>
<dbReference type="Pfam" id="PF13426">
    <property type="entry name" value="PAS_9"/>
    <property type="match status" value="2"/>
</dbReference>
<dbReference type="SUPFAM" id="SSF52172">
    <property type="entry name" value="CheY-like"/>
    <property type="match status" value="1"/>
</dbReference>
<dbReference type="CDD" id="cd16922">
    <property type="entry name" value="HATPase_EvgS-ArcB-TorS-like"/>
    <property type="match status" value="1"/>
</dbReference>
<reference evidence="13 14" key="1">
    <citation type="submission" date="2019-02" db="EMBL/GenBank/DDBJ databases">
        <title>Genome sequence of the sea-ice species Brumimicrobium glaciale.</title>
        <authorList>
            <person name="Bowman J.P."/>
        </authorList>
    </citation>
    <scope>NUCLEOTIDE SEQUENCE [LARGE SCALE GENOMIC DNA]</scope>
    <source>
        <strain evidence="13 14">IC156</strain>
    </source>
</reference>
<evidence type="ECO:0000256" key="6">
    <source>
        <dbReference type="ARBA" id="ARBA00022777"/>
    </source>
</evidence>
<dbReference type="InterPro" id="IPR000700">
    <property type="entry name" value="PAS-assoc_C"/>
</dbReference>
<dbReference type="Gene3D" id="3.30.565.10">
    <property type="entry name" value="Histidine kinase-like ATPase, C-terminal domain"/>
    <property type="match status" value="1"/>
</dbReference>
<dbReference type="PROSITE" id="PS50110">
    <property type="entry name" value="RESPONSE_REGULATORY"/>
    <property type="match status" value="1"/>
</dbReference>
<gene>
    <name evidence="13" type="ORF">ERX46_10635</name>
</gene>
<dbReference type="InterPro" id="IPR013655">
    <property type="entry name" value="PAS_fold_3"/>
</dbReference>
<feature type="domain" description="Histidine kinase" evidence="9">
    <location>
        <begin position="680"/>
        <end position="901"/>
    </location>
</feature>
<dbReference type="SMART" id="SM00387">
    <property type="entry name" value="HATPase_c"/>
    <property type="match status" value="1"/>
</dbReference>
<evidence type="ECO:0000256" key="4">
    <source>
        <dbReference type="ARBA" id="ARBA00022553"/>
    </source>
</evidence>
<accession>A0A4Q4KK94</accession>
<dbReference type="CDD" id="cd00130">
    <property type="entry name" value="PAS"/>
    <property type="match status" value="1"/>
</dbReference>
<dbReference type="SMART" id="SM00086">
    <property type="entry name" value="PAC"/>
    <property type="match status" value="2"/>
</dbReference>
<sequence>MEKLIYDFINHIRDGVQITNLNGDLCYMNSIAKERIGIEGDIKDINVKDFEPIYKEESNWEEHVKELRKNEFLTIRSENTNLLTQKKTPVEVSVFIKDFEGKEYVLAISKDITSIVHTEYLLERREKMLEAIADATTELSFNLDFYDSISKSLSIIGDAVNVDRTYLFEFHNNSEGEELISQRLEWNSGIAESQINNPELQNLSVQPMEEFIEPMRKNEPYQTVVSELPQQSQVKIILASQGIKSALIIPIFYKDTLWGMIGYDDCKNKRIWSSVEISILRTFSSNISLNIERKINSTEVKNLASFHLQSPEPIIRIDLRGKVILRNHYSKEIERQKLCLEKGKWISFDELSLLIIKNLNSNKSINHFKVNTENGKYYTITPKYIEKQKFINLYFNEITTLIQAQQKLEKAQQIIDRIVNNMQDVIWSVNLFNSEIIFVSPTIENLIGLNEKEIQTKVKNLQILQLLEPEDLARISKDLKLTGETDCEVYFNKNKEHKWFRLRIKAKNNLKGQIIRLDGYINDITLKHQYDENLKTQEKKYRGIISNINLGLIELDDNQHVTNVNESYEKISGYSKSELIGQNINNFVHSKNNKKIVEDKSELRKKGITDSYEIEIITKTGLHKWWLVSGAPNYDENGIFIGSLVVCLDVTEQKRTQEKMQEAQEIAETANAAKELFIINMSHEIRTPLNAIIGLSHQLEKFKQEEKGYEYIKHIIDSGNHLQSLIDNILDFSKINAGKLELNNKMFNFKEVFNDIISILSPLAMRRRLKFISTIDKNISFGVLADRTRIKQILINVISNSIKFTESGEVNFNVVSKKISSKLQMLIITISDTGVGMSKIFLNNIFDKFSQADSSSIRKESGTGLGMPITYELLKLMNGSIKLESELGKGTKTTIKIPVIYEDYIESLIDIPSVKTVNLSSKKILVVEDNVLNLILTKKILENSKIEIFTAKNGVEAIEALEDLVVDLILMDIQMPLKDGIETTKILIQEKGIKTPIVALSANAFKAEIDKCYAVGMVDYLTKPYLESDLMNVIRKHIL</sequence>
<evidence type="ECO:0000259" key="11">
    <source>
        <dbReference type="PROSITE" id="PS50112"/>
    </source>
</evidence>
<evidence type="ECO:0000256" key="2">
    <source>
        <dbReference type="ARBA" id="ARBA00006402"/>
    </source>
</evidence>
<dbReference type="NCBIfam" id="TIGR00229">
    <property type="entry name" value="sensory_box"/>
    <property type="match status" value="1"/>
</dbReference>
<dbReference type="RefSeq" id="WP_130093848.1">
    <property type="nucleotide sequence ID" value="NZ_SETE01000004.1"/>
</dbReference>
<dbReference type="GO" id="GO:0005886">
    <property type="term" value="C:plasma membrane"/>
    <property type="evidence" value="ECO:0007669"/>
    <property type="project" value="TreeGrafter"/>
</dbReference>
<evidence type="ECO:0000259" key="8">
    <source>
        <dbReference type="PROSITE" id="PS50046"/>
    </source>
</evidence>
<dbReference type="SUPFAM" id="SSF55785">
    <property type="entry name" value="PYP-like sensor domain (PAS domain)"/>
    <property type="match status" value="2"/>
</dbReference>
<dbReference type="Gene3D" id="1.10.287.130">
    <property type="match status" value="1"/>
</dbReference>
<dbReference type="PROSITE" id="PS50113">
    <property type="entry name" value="PAC"/>
    <property type="match status" value="1"/>
</dbReference>
<keyword evidence="4 7" id="KW-0597">Phosphoprotein</keyword>
<dbReference type="EC" id="2.7.13.3" evidence="3"/>
<evidence type="ECO:0000259" key="12">
    <source>
        <dbReference type="PROSITE" id="PS50113"/>
    </source>
</evidence>
<dbReference type="SMART" id="SM00091">
    <property type="entry name" value="PAS"/>
    <property type="match status" value="3"/>
</dbReference>
<dbReference type="SMART" id="SM00448">
    <property type="entry name" value="REC"/>
    <property type="match status" value="1"/>
</dbReference>
<dbReference type="Pfam" id="PF01590">
    <property type="entry name" value="GAF"/>
    <property type="match status" value="1"/>
</dbReference>
<dbReference type="FunFam" id="3.30.565.10:FF:000010">
    <property type="entry name" value="Sensor histidine kinase RcsC"/>
    <property type="match status" value="1"/>
</dbReference>
<evidence type="ECO:0000259" key="9">
    <source>
        <dbReference type="PROSITE" id="PS50109"/>
    </source>
</evidence>
<dbReference type="InterPro" id="IPR001610">
    <property type="entry name" value="PAC"/>
</dbReference>
<dbReference type="PANTHER" id="PTHR43047">
    <property type="entry name" value="TWO-COMPONENT HISTIDINE PROTEIN KINASE"/>
    <property type="match status" value="1"/>
</dbReference>
<dbReference type="PROSITE" id="PS50112">
    <property type="entry name" value="PAS"/>
    <property type="match status" value="2"/>
</dbReference>
<dbReference type="InterPro" id="IPR003661">
    <property type="entry name" value="HisK_dim/P_dom"/>
</dbReference>
<dbReference type="PRINTS" id="PR00344">
    <property type="entry name" value="BCTRLSENSOR"/>
</dbReference>
<dbReference type="InterPro" id="IPR016132">
    <property type="entry name" value="Phyto_chromo_attachment"/>
</dbReference>
<dbReference type="InterPro" id="IPR000014">
    <property type="entry name" value="PAS"/>
</dbReference>
<comment type="caution">
    <text evidence="13">The sequence shown here is derived from an EMBL/GenBank/DDBJ whole genome shotgun (WGS) entry which is preliminary data.</text>
</comment>
<dbReference type="Gene3D" id="3.30.450.40">
    <property type="match status" value="1"/>
</dbReference>
<dbReference type="SUPFAM" id="SSF47384">
    <property type="entry name" value="Homodimeric domain of signal transducing histidine kinase"/>
    <property type="match status" value="1"/>
</dbReference>
<evidence type="ECO:0000256" key="3">
    <source>
        <dbReference type="ARBA" id="ARBA00012438"/>
    </source>
</evidence>
<dbReference type="InterPro" id="IPR003018">
    <property type="entry name" value="GAF"/>
</dbReference>
<feature type="modified residue" description="4-aspartylphosphate" evidence="7">
    <location>
        <position position="972"/>
    </location>
</feature>
<name>A0A4Q4KK94_9FLAO</name>
<dbReference type="InterPro" id="IPR036097">
    <property type="entry name" value="HisK_dim/P_sf"/>
</dbReference>
<dbReference type="InterPro" id="IPR029016">
    <property type="entry name" value="GAF-like_dom_sf"/>
</dbReference>
<organism evidence="13 14">
    <name type="scientific">Brumimicrobium glaciale</name>
    <dbReference type="NCBI Taxonomy" id="200475"/>
    <lineage>
        <taxon>Bacteria</taxon>
        <taxon>Pseudomonadati</taxon>
        <taxon>Bacteroidota</taxon>
        <taxon>Flavobacteriia</taxon>
        <taxon>Flavobacteriales</taxon>
        <taxon>Crocinitomicaceae</taxon>
        <taxon>Brumimicrobium</taxon>
    </lineage>
</organism>
<comment type="similarity">
    <text evidence="2">In the N-terminal section; belongs to the phytochrome family.</text>
</comment>
<dbReference type="PANTHER" id="PTHR43047:SF72">
    <property type="entry name" value="OSMOSENSING HISTIDINE PROTEIN KINASE SLN1"/>
    <property type="match status" value="1"/>
</dbReference>
<evidence type="ECO:0000313" key="13">
    <source>
        <dbReference type="EMBL" id="RYM33388.1"/>
    </source>
</evidence>
<dbReference type="Proteomes" id="UP000293952">
    <property type="component" value="Unassembled WGS sequence"/>
</dbReference>
<dbReference type="GO" id="GO:0009927">
    <property type="term" value="F:histidine phosphotransfer kinase activity"/>
    <property type="evidence" value="ECO:0007669"/>
    <property type="project" value="TreeGrafter"/>
</dbReference>
<dbReference type="EMBL" id="SETE01000004">
    <property type="protein sequence ID" value="RYM33388.1"/>
    <property type="molecule type" value="Genomic_DNA"/>
</dbReference>
<keyword evidence="14" id="KW-1185">Reference proteome</keyword>
<evidence type="ECO:0000259" key="10">
    <source>
        <dbReference type="PROSITE" id="PS50110"/>
    </source>
</evidence>
<feature type="domain" description="PAS" evidence="11">
    <location>
        <begin position="537"/>
        <end position="607"/>
    </location>
</feature>
<dbReference type="SMART" id="SM00388">
    <property type="entry name" value="HisKA"/>
    <property type="match status" value="1"/>
</dbReference>
<feature type="domain" description="PAC" evidence="12">
    <location>
        <begin position="610"/>
        <end position="662"/>
    </location>
</feature>
<keyword evidence="5" id="KW-0808">Transferase</keyword>
<dbReference type="Pfam" id="PF02518">
    <property type="entry name" value="HATPase_c"/>
    <property type="match status" value="1"/>
</dbReference>